<dbReference type="Proteomes" id="UP000288216">
    <property type="component" value="Unassembled WGS sequence"/>
</dbReference>
<dbReference type="EMBL" id="BFAA01001498">
    <property type="protein sequence ID" value="GCB66357.1"/>
    <property type="molecule type" value="Genomic_DNA"/>
</dbReference>
<dbReference type="STRING" id="75743.A0A401NZR3"/>
<evidence type="ECO:0000313" key="2">
    <source>
        <dbReference type="EMBL" id="GCB66357.1"/>
    </source>
</evidence>
<evidence type="ECO:0000313" key="3">
    <source>
        <dbReference type="Proteomes" id="UP000288216"/>
    </source>
</evidence>
<dbReference type="AlphaFoldDB" id="A0A401NZR3"/>
<comment type="caution">
    <text evidence="2">The sequence shown here is derived from an EMBL/GenBank/DDBJ whole genome shotgun (WGS) entry which is preliminary data.</text>
</comment>
<protein>
    <submittedName>
        <fullName evidence="2">Uncharacterized protein</fullName>
    </submittedName>
</protein>
<reference evidence="2 3" key="1">
    <citation type="journal article" date="2018" name="Nat. Ecol. Evol.">
        <title>Shark genomes provide insights into elasmobranch evolution and the origin of vertebrates.</title>
        <authorList>
            <person name="Hara Y"/>
            <person name="Yamaguchi K"/>
            <person name="Onimaru K"/>
            <person name="Kadota M"/>
            <person name="Koyanagi M"/>
            <person name="Keeley SD"/>
            <person name="Tatsumi K"/>
            <person name="Tanaka K"/>
            <person name="Motone F"/>
            <person name="Kageyama Y"/>
            <person name="Nozu R"/>
            <person name="Adachi N"/>
            <person name="Nishimura O"/>
            <person name="Nakagawa R"/>
            <person name="Tanegashima C"/>
            <person name="Kiyatake I"/>
            <person name="Matsumoto R"/>
            <person name="Murakumo K"/>
            <person name="Nishida K"/>
            <person name="Terakita A"/>
            <person name="Kuratani S"/>
            <person name="Sato K"/>
            <person name="Hyodo S Kuraku.S."/>
        </authorList>
    </citation>
    <scope>NUCLEOTIDE SEQUENCE [LARGE SCALE GENOMIC DNA]</scope>
</reference>
<proteinExistence type="predicted"/>
<keyword evidence="3" id="KW-1185">Reference proteome</keyword>
<gene>
    <name evidence="2" type="ORF">scyTo_0004954</name>
</gene>
<feature type="region of interest" description="Disordered" evidence="1">
    <location>
        <begin position="67"/>
        <end position="101"/>
    </location>
</feature>
<accession>A0A401NZR3</accession>
<evidence type="ECO:0000256" key="1">
    <source>
        <dbReference type="SAM" id="MobiDB-lite"/>
    </source>
</evidence>
<organism evidence="2 3">
    <name type="scientific">Scyliorhinus torazame</name>
    <name type="common">Cloudy catshark</name>
    <name type="synonym">Catulus torazame</name>
    <dbReference type="NCBI Taxonomy" id="75743"/>
    <lineage>
        <taxon>Eukaryota</taxon>
        <taxon>Metazoa</taxon>
        <taxon>Chordata</taxon>
        <taxon>Craniata</taxon>
        <taxon>Vertebrata</taxon>
        <taxon>Chondrichthyes</taxon>
        <taxon>Elasmobranchii</taxon>
        <taxon>Galeomorphii</taxon>
        <taxon>Galeoidea</taxon>
        <taxon>Carcharhiniformes</taxon>
        <taxon>Scyliorhinidae</taxon>
        <taxon>Scyliorhinus</taxon>
    </lineage>
</organism>
<sequence length="140" mass="15172">MGERGGRGMGQWEGVGGRCLVWGVGGEGGVTCAAQFPGAEERSDMEMKLWLVLALLVGTAVVYAQDDDDDADIVEDEDDESPIESDPTPSTPPPKVTYRAPVPIGQVHFSESFDKGTLERYERHADIITLGLWGWYCPGV</sequence>
<feature type="compositionally biased region" description="Acidic residues" evidence="1">
    <location>
        <begin position="67"/>
        <end position="83"/>
    </location>
</feature>
<name>A0A401NZR3_SCYTO</name>